<dbReference type="TAIR" id="AT2G14000"/>
<dbReference type="KEGG" id="ath:AT2G14000"/>
<dbReference type="AlphaFoldDB" id="Q9ZPT9"/>
<feature type="region of interest" description="Disordered" evidence="1">
    <location>
        <begin position="299"/>
        <end position="346"/>
    </location>
</feature>
<proteinExistence type="predicted"/>
<feature type="domain" description="Arabidopsis retrotransposon Orf1 C-terminal" evidence="2">
    <location>
        <begin position="67"/>
        <end position="185"/>
    </location>
</feature>
<reference evidence="5" key="4">
    <citation type="submission" date="2011-02" db="EMBL/GenBank/DDBJ databases">
        <authorList>
            <consortium name="TAIR"/>
            <person name="Swarbreck D."/>
            <person name="Lamesch P."/>
            <person name="Wilks C."/>
            <person name="Huala E."/>
        </authorList>
    </citation>
    <scope>NUCLEOTIDE SEQUENCE</scope>
</reference>
<dbReference type="HOGENOM" id="CLU_680338_0_0_1"/>
<reference evidence="4" key="2">
    <citation type="submission" date="2000-03" db="EMBL/GenBank/DDBJ databases">
        <authorList>
            <person name="Lin X."/>
            <person name="Kaul S."/>
            <person name="Shea T.P."/>
            <person name="Fujii C.Y."/>
            <person name="Shen M."/>
            <person name="VanAken S.E."/>
            <person name="Barnstead M.E."/>
            <person name="Mason T.M."/>
            <person name="Bowman C.L."/>
            <person name="Ronning C.M."/>
            <person name="Benito M.-I."/>
            <person name="Carrera A.J."/>
            <person name="Creasy T.H."/>
            <person name="Buell C.R."/>
            <person name="Town C.D."/>
            <person name="Nierman W.C."/>
            <person name="Fraser C.M."/>
            <person name="Venter J.C."/>
        </authorList>
    </citation>
    <scope>NUCLEOTIDE SEQUENCE</scope>
</reference>
<reference evidence="5" key="5">
    <citation type="submission" date="2016-05" db="EMBL/GenBank/DDBJ databases">
        <authorList>
            <person name="Krishnakumar V."/>
            <person name="Cheng C.-Y."/>
            <person name="Chan A.P."/>
            <person name="Schobel S."/>
            <person name="Kim M."/>
            <person name="Ferlanti E.S."/>
            <person name="Belyaeva I."/>
            <person name="Rosen B.D."/>
            <person name="Micklem G."/>
            <person name="Miller J.R."/>
            <person name="Vaughn M."/>
            <person name="Town C.D."/>
        </authorList>
    </citation>
    <scope>NUCLEOTIDE SEQUENCE</scope>
</reference>
<dbReference type="PaxDb" id="3702-AT2G14000.1"/>
<dbReference type="EMBL" id="CP002685">
    <property type="protein sequence ID" value="AEC06271.1"/>
    <property type="molecule type" value="Genomic_DNA"/>
</dbReference>
<dbReference type="PIR" id="H84512">
    <property type="entry name" value="H84512"/>
</dbReference>
<dbReference type="Pfam" id="PF03078">
    <property type="entry name" value="ATHILA"/>
    <property type="match status" value="1"/>
</dbReference>
<dbReference type="InterPro" id="IPR004312">
    <property type="entry name" value="ATHILA_Orf1_C"/>
</dbReference>
<dbReference type="EMBL" id="AC006528">
    <property type="protein sequence ID" value="AAD19778.1"/>
    <property type="molecule type" value="Genomic_DNA"/>
</dbReference>
<dbReference type="STRING" id="3702.Q9ZPT9"/>
<evidence type="ECO:0000313" key="3">
    <source>
        <dbReference type="Araport" id="AT2G14000"/>
    </source>
</evidence>
<organism evidence="4">
    <name type="scientific">Arabidopsis thaliana</name>
    <name type="common">Mouse-ear cress</name>
    <dbReference type="NCBI Taxonomy" id="3702"/>
    <lineage>
        <taxon>Eukaryota</taxon>
        <taxon>Viridiplantae</taxon>
        <taxon>Streptophyta</taxon>
        <taxon>Embryophyta</taxon>
        <taxon>Tracheophyta</taxon>
        <taxon>Spermatophyta</taxon>
        <taxon>Magnoliopsida</taxon>
        <taxon>eudicotyledons</taxon>
        <taxon>Gunneridae</taxon>
        <taxon>Pentapetalae</taxon>
        <taxon>rosids</taxon>
        <taxon>malvids</taxon>
        <taxon>Brassicales</taxon>
        <taxon>Brassicaceae</taxon>
        <taxon>Camelineae</taxon>
        <taxon>Arabidopsis</taxon>
    </lineage>
</organism>
<gene>
    <name evidence="3 5" type="ordered locus">At2g14000</name>
    <name evidence="5" type="ORF">F9B22.11</name>
    <name evidence="5" type="ORF">F9B22_11</name>
</gene>
<evidence type="ECO:0000313" key="4">
    <source>
        <dbReference type="EMBL" id="AAD19778.1"/>
    </source>
</evidence>
<feature type="compositionally biased region" description="Basic and acidic residues" evidence="1">
    <location>
        <begin position="301"/>
        <end position="322"/>
    </location>
</feature>
<dbReference type="Araport" id="AT2G14000"/>
<evidence type="ECO:0000256" key="1">
    <source>
        <dbReference type="SAM" id="MobiDB-lite"/>
    </source>
</evidence>
<protein>
    <submittedName>
        <fullName evidence="5">Retrotransposon ORF-1 protein</fullName>
    </submittedName>
</protein>
<evidence type="ECO:0000313" key="5">
    <source>
        <dbReference type="EMBL" id="AEC06271.1"/>
    </source>
</evidence>
<sequence length="346" mass="39509">MINFFDLFLSDFLTSLRLFCKVWDEQTTLQALLEHVRAIPGHCQKKILTKLLVTDIWDKEDTKLLAALKHIDVRPTRVACRPSLQVLGLYNDVVTVFQTHGMGWYREIDEDVYPKLVKEFIATCRLTYANPENPKASQGTLTFFLNKKHYNKTMFEIYDMYGFTKGEAVEFSKLSPTHITSLLSTTNPVFEHNEQYLVPDPSKTVPRRRRTAEAQPTDEHVISNDEIYEDYAYPTSLAHAQPYLLLPEDPTPYRVSPPPAGDDISQQMAWMIALTRKNNSMMHKMWRAISRIRPCVCTRRGGVDDANRENQSKTIEDRHAERLVPAAGPSGASTSQPPPEHSQAVA</sequence>
<reference evidence="4" key="3">
    <citation type="submission" date="2002-02" db="EMBL/GenBank/DDBJ databases">
        <authorList>
            <person name="Town C.D."/>
            <person name="Kaul S."/>
        </authorList>
    </citation>
    <scope>NUCLEOTIDE SEQUENCE</scope>
</reference>
<dbReference type="GeneID" id="815884"/>
<evidence type="ECO:0000259" key="2">
    <source>
        <dbReference type="Pfam" id="PF03078"/>
    </source>
</evidence>
<reference evidence="5 6" key="1">
    <citation type="journal article" date="1999" name="Nature">
        <title>Sequence and analysis of chromosome 2 of the plant Arabidopsis thaliana.</title>
        <authorList>
            <person name="Lin X."/>
            <person name="Kaul S."/>
            <person name="Rounsley S."/>
            <person name="Shea T.P."/>
            <person name="Benito M.I."/>
            <person name="Town C.D."/>
            <person name="Fujii C.Y."/>
            <person name="Mason T."/>
            <person name="Bowman C.L."/>
            <person name="Barnstead M."/>
            <person name="Feldblyum T.V."/>
            <person name="Buell C.R."/>
            <person name="Ketchum K.A."/>
            <person name="Lee J."/>
            <person name="Ronning C.M."/>
            <person name="Koo H.L."/>
            <person name="Moffat K.S."/>
            <person name="Cronin L.A."/>
            <person name="Shen M."/>
            <person name="Pai G."/>
            <person name="Van Aken S."/>
            <person name="Umayam L."/>
            <person name="Tallon L.J."/>
            <person name="Gill J.E."/>
            <person name="Adams M.D."/>
            <person name="Carrera A.J."/>
            <person name="Creasy T.H."/>
            <person name="Goodman H.M."/>
            <person name="Somerville C.R."/>
            <person name="Copenhaver G.P."/>
            <person name="Preuss D."/>
            <person name="Nierman W.C."/>
            <person name="White O."/>
            <person name="Eisen J.A."/>
            <person name="Salzberg S.L."/>
            <person name="Fraser C.M."/>
            <person name="Venter J.C."/>
        </authorList>
    </citation>
    <scope>NUCLEOTIDE SEQUENCE [LARGE SCALE GENOMIC DNA]</scope>
    <source>
        <strain evidence="6">cv. Columbia</strain>
    </source>
</reference>
<evidence type="ECO:0000313" key="6">
    <source>
        <dbReference type="Proteomes" id="UP000006548"/>
    </source>
</evidence>
<accession>Q9ZPT9</accession>
<dbReference type="Proteomes" id="UP000006548">
    <property type="component" value="Chromosome 2"/>
</dbReference>
<name>Q9ZPT9_ARATH</name>
<reference evidence="6" key="6">
    <citation type="journal article" date="2017" name="Plant J.">
        <title>Araport11: a complete reannotation of the Arabidopsis thaliana reference genome.</title>
        <authorList>
            <person name="Cheng C.Y."/>
            <person name="Krishnakumar V."/>
            <person name="Chan A.P."/>
            <person name="Thibaud-Nissen F."/>
            <person name="Schobel S."/>
            <person name="Town C.D."/>
        </authorList>
    </citation>
    <scope>GENOME REANNOTATION</scope>
    <source>
        <strain evidence="6">cv. Columbia</strain>
    </source>
</reference>
<keyword evidence="6" id="KW-1185">Reference proteome</keyword>
<feature type="region of interest" description="Disordered" evidence="1">
    <location>
        <begin position="199"/>
        <end position="218"/>
    </location>
</feature>